<evidence type="ECO:0000256" key="1">
    <source>
        <dbReference type="ARBA" id="ARBA00022729"/>
    </source>
</evidence>
<dbReference type="Gene3D" id="2.20.230.10">
    <property type="entry name" value="Resuscitation-promoting factor rpfb"/>
    <property type="match status" value="1"/>
</dbReference>
<dbReference type="PANTHER" id="PTHR21666">
    <property type="entry name" value="PEPTIDASE-RELATED"/>
    <property type="match status" value="1"/>
</dbReference>
<comment type="caution">
    <text evidence="3">The sequence shown here is derived from an EMBL/GenBank/DDBJ whole genome shotgun (WGS) entry which is preliminary data.</text>
</comment>
<reference evidence="3" key="1">
    <citation type="submission" date="2019-11" db="EMBL/GenBank/DDBJ databases">
        <title>Characterization of Clostridium perfringens isolates from swine manure treated agricultural soils.</title>
        <authorList>
            <person name="Wushke S.T."/>
        </authorList>
    </citation>
    <scope>NUCLEOTIDE SEQUENCE</scope>
    <source>
        <strain evidence="3">X26</strain>
    </source>
</reference>
<dbReference type="PROSITE" id="PS51109">
    <property type="entry name" value="G5"/>
    <property type="match status" value="1"/>
</dbReference>
<dbReference type="InterPro" id="IPR016047">
    <property type="entry name" value="M23ase_b-sheet_dom"/>
</dbReference>
<feature type="non-terminal residue" evidence="3">
    <location>
        <position position="1"/>
    </location>
</feature>
<dbReference type="EMBL" id="WNVC01000135">
    <property type="protein sequence ID" value="MDZ5000233.1"/>
    <property type="molecule type" value="Genomic_DNA"/>
</dbReference>
<dbReference type="Pfam" id="PF01551">
    <property type="entry name" value="Peptidase_M23"/>
    <property type="match status" value="1"/>
</dbReference>
<dbReference type="AlphaFoldDB" id="A0AAW9I703"/>
<dbReference type="SUPFAM" id="SSF51261">
    <property type="entry name" value="Duplicated hybrid motif"/>
    <property type="match status" value="1"/>
</dbReference>
<dbReference type="RefSeq" id="WP_322458539.1">
    <property type="nucleotide sequence ID" value="NZ_WNVC01000135.1"/>
</dbReference>
<dbReference type="CDD" id="cd12797">
    <property type="entry name" value="M23_peptidase"/>
    <property type="match status" value="1"/>
</dbReference>
<proteinExistence type="predicted"/>
<protein>
    <submittedName>
        <fullName evidence="3">Peptidoglycan DD-metalloendopeptidase family protein</fullName>
    </submittedName>
</protein>
<accession>A0AAW9I703</accession>
<keyword evidence="1" id="KW-0732">Signal</keyword>
<dbReference type="InterPro" id="IPR011098">
    <property type="entry name" value="G5_dom"/>
</dbReference>
<dbReference type="InterPro" id="IPR050570">
    <property type="entry name" value="Cell_wall_metabolism_enzyme"/>
</dbReference>
<dbReference type="Proteomes" id="UP001291306">
    <property type="component" value="Unassembled WGS sequence"/>
</dbReference>
<sequence length="210" mass="23403">LKLSIKYVNEDNIKIQPNTIIIPSDSMYLGETKVEDGEVGLKKQVKEVTYENDKLISTKIVKEEKIKEAISKKVYRGTKNPYNYGIAFLKSPTRGGDMTSGYGERWNSFYKGIDIAGNTGDDVLVAMDGEVIYAQYNDGGYGNLIMVKHEDNMITYYGHLDGFYVKVGDKVKKGAVIGAIGNTGFSTGPHLHFELRVNNEPVDPTNYIVQ</sequence>
<dbReference type="SMART" id="SM01208">
    <property type="entry name" value="G5"/>
    <property type="match status" value="1"/>
</dbReference>
<dbReference type="GO" id="GO:0004222">
    <property type="term" value="F:metalloendopeptidase activity"/>
    <property type="evidence" value="ECO:0007669"/>
    <property type="project" value="TreeGrafter"/>
</dbReference>
<dbReference type="InterPro" id="IPR011055">
    <property type="entry name" value="Dup_hybrid_motif"/>
</dbReference>
<organism evidence="3 4">
    <name type="scientific">Clostridium perfringens</name>
    <dbReference type="NCBI Taxonomy" id="1502"/>
    <lineage>
        <taxon>Bacteria</taxon>
        <taxon>Bacillati</taxon>
        <taxon>Bacillota</taxon>
        <taxon>Clostridia</taxon>
        <taxon>Eubacteriales</taxon>
        <taxon>Clostridiaceae</taxon>
        <taxon>Clostridium</taxon>
    </lineage>
</organism>
<dbReference type="PANTHER" id="PTHR21666:SF289">
    <property type="entry name" value="L-ALA--D-GLU ENDOPEPTIDASE"/>
    <property type="match status" value="1"/>
</dbReference>
<evidence type="ECO:0000313" key="3">
    <source>
        <dbReference type="EMBL" id="MDZ5000233.1"/>
    </source>
</evidence>
<evidence type="ECO:0000259" key="2">
    <source>
        <dbReference type="PROSITE" id="PS51109"/>
    </source>
</evidence>
<name>A0AAW9I703_CLOPF</name>
<dbReference type="Pfam" id="PF07501">
    <property type="entry name" value="G5"/>
    <property type="match status" value="1"/>
</dbReference>
<feature type="domain" description="G5" evidence="2">
    <location>
        <begin position="1"/>
        <end position="80"/>
    </location>
</feature>
<gene>
    <name evidence="3" type="ORF">GNF79_14330</name>
</gene>
<evidence type="ECO:0000313" key="4">
    <source>
        <dbReference type="Proteomes" id="UP001291306"/>
    </source>
</evidence>
<dbReference type="Gene3D" id="2.70.70.10">
    <property type="entry name" value="Glucose Permease (Domain IIA)"/>
    <property type="match status" value="1"/>
</dbReference>